<evidence type="ECO:0000256" key="1">
    <source>
        <dbReference type="SAM" id="Coils"/>
    </source>
</evidence>
<dbReference type="RefSeq" id="WP_279981861.1">
    <property type="nucleotide sequence ID" value="NZ_JAOCFT010000001.1"/>
</dbReference>
<gene>
    <name evidence="3" type="ORF">N5I07_18205</name>
</gene>
<reference evidence="3" key="1">
    <citation type="submission" date="2022-09" db="EMBL/GenBank/DDBJ databases">
        <title>Intensive care unit water sources are persistently colonized with multi-drug resistant bacteria and are the site of extensive horizontal gene transfer of antibiotic resistance genes.</title>
        <authorList>
            <person name="Diorio-Toth L."/>
        </authorList>
    </citation>
    <scope>NUCLEOTIDE SEQUENCE</scope>
    <source>
        <strain evidence="3">GD03796</strain>
    </source>
</reference>
<feature type="transmembrane region" description="Helical" evidence="2">
    <location>
        <begin position="346"/>
        <end position="365"/>
    </location>
</feature>
<comment type="caution">
    <text evidence="3">The sequence shown here is derived from an EMBL/GenBank/DDBJ whole genome shotgun (WGS) entry which is preliminary data.</text>
</comment>
<dbReference type="Proteomes" id="UP001160758">
    <property type="component" value="Unassembled WGS sequence"/>
</dbReference>
<sequence>MTAGKNDISNDVDLSEVFSGVDINEIVKPFREYTQALNSFFTIYTPETRKALIRIYSDFFPEVFTQQEVAFANEALKLANYDESALHGELVVLFSTPVIISELTCFGVSKSENEGAVRLISYRGMDKRFATKRTTELPRNGQSVSKYKIHDVALGLILPKHSTFCSVGVVSISALLTEPEKFDRAKDALNRAREIPLIEMQKIKDKLDDINGFIDIKRGLFDSISSDISILEQERSHVKNSLAYSQNALDKVRSDIDNSNLEYAKLSKTIANESDNLIAIEKRIEAETDAYKKEENKLKMLVVDTEKVSDVLKTVQQELAVANRQKNLTTLDMVGHSNETSKQLRLYYILAVSTFVGLAFMARYIYKNGESFMYMVPFLGNVSAWDILLSRLPLITATTLIIGGLSGVFFFLVKHIVSLNTEKMTMLKAAILAEQITNSIECEHMTEREKLEFKRDTKIRLITQVFSKSEPEIDKASFIMDVLKALSDKK</sequence>
<feature type="transmembrane region" description="Helical" evidence="2">
    <location>
        <begin position="394"/>
        <end position="417"/>
    </location>
</feature>
<evidence type="ECO:0000313" key="3">
    <source>
        <dbReference type="EMBL" id="MDH1899457.1"/>
    </source>
</evidence>
<proteinExistence type="predicted"/>
<keyword evidence="2" id="KW-0472">Membrane</keyword>
<keyword evidence="2" id="KW-1133">Transmembrane helix</keyword>
<name>A0AA42VF00_AERCA</name>
<dbReference type="EMBL" id="JAOCFT010000001">
    <property type="protein sequence ID" value="MDH1899457.1"/>
    <property type="molecule type" value="Genomic_DNA"/>
</dbReference>
<accession>A0AA42VF00</accession>
<evidence type="ECO:0000256" key="2">
    <source>
        <dbReference type="SAM" id="Phobius"/>
    </source>
</evidence>
<evidence type="ECO:0000313" key="4">
    <source>
        <dbReference type="Proteomes" id="UP001160758"/>
    </source>
</evidence>
<keyword evidence="2" id="KW-0812">Transmembrane</keyword>
<keyword evidence="1" id="KW-0175">Coiled coil</keyword>
<dbReference type="AlphaFoldDB" id="A0AA42VF00"/>
<organism evidence="3 4">
    <name type="scientific">Aeromonas caviae</name>
    <name type="common">Aeromonas punctata</name>
    <dbReference type="NCBI Taxonomy" id="648"/>
    <lineage>
        <taxon>Bacteria</taxon>
        <taxon>Pseudomonadati</taxon>
        <taxon>Pseudomonadota</taxon>
        <taxon>Gammaproteobacteria</taxon>
        <taxon>Aeromonadales</taxon>
        <taxon>Aeromonadaceae</taxon>
        <taxon>Aeromonas</taxon>
    </lineage>
</organism>
<protein>
    <submittedName>
        <fullName evidence="3">Uncharacterized protein</fullName>
    </submittedName>
</protein>
<feature type="coiled-coil region" evidence="1">
    <location>
        <begin position="249"/>
        <end position="297"/>
    </location>
</feature>